<name>A0A1X7V567_AMPQE</name>
<dbReference type="eggNOG" id="ENOG502RYKN">
    <property type="taxonomic scope" value="Eukaryota"/>
</dbReference>
<dbReference type="EnsemblMetazoa" id="Aqu2.1.34657_001">
    <property type="protein sequence ID" value="Aqu2.1.34657_001"/>
    <property type="gene ID" value="Aqu2.1.34657"/>
</dbReference>
<reference evidence="2" key="1">
    <citation type="submission" date="2017-05" db="UniProtKB">
        <authorList>
            <consortium name="EnsemblMetazoa"/>
        </authorList>
    </citation>
    <scope>IDENTIFICATION</scope>
</reference>
<dbReference type="AlphaFoldDB" id="A0A1X7V567"/>
<protein>
    <submittedName>
        <fullName evidence="2">Uncharacterized protein</fullName>
    </submittedName>
</protein>
<dbReference type="InParanoid" id="A0A1X7V567"/>
<organism evidence="2">
    <name type="scientific">Amphimedon queenslandica</name>
    <name type="common">Sponge</name>
    <dbReference type="NCBI Taxonomy" id="400682"/>
    <lineage>
        <taxon>Eukaryota</taxon>
        <taxon>Metazoa</taxon>
        <taxon>Porifera</taxon>
        <taxon>Demospongiae</taxon>
        <taxon>Heteroscleromorpha</taxon>
        <taxon>Haplosclerida</taxon>
        <taxon>Niphatidae</taxon>
        <taxon>Amphimedon</taxon>
    </lineage>
</organism>
<evidence type="ECO:0000256" key="1">
    <source>
        <dbReference type="SAM" id="MobiDB-lite"/>
    </source>
</evidence>
<evidence type="ECO:0000313" key="2">
    <source>
        <dbReference type="EnsemblMetazoa" id="Aqu2.1.34657_001"/>
    </source>
</evidence>
<feature type="region of interest" description="Disordered" evidence="1">
    <location>
        <begin position="1"/>
        <end position="24"/>
    </location>
</feature>
<accession>A0A1X7V567</accession>
<sequence>MEEKKEEGKEEKDTEDCDEDINLPLFDPEVAVELQVSDLDLESAMPDASATLTTHSCDDMRKEDLQEEEELSKFFEHTKQELHRI</sequence>
<proteinExistence type="predicted"/>
<feature type="compositionally biased region" description="Basic and acidic residues" evidence="1">
    <location>
        <begin position="1"/>
        <end position="12"/>
    </location>
</feature>